<feature type="coiled-coil region" evidence="2">
    <location>
        <begin position="31"/>
        <end position="102"/>
    </location>
</feature>
<dbReference type="GO" id="GO:0019905">
    <property type="term" value="F:syntaxin binding"/>
    <property type="evidence" value="ECO:0007669"/>
    <property type="project" value="TreeGrafter"/>
</dbReference>
<sequence length="154" mass="17933">MLLSFAHCLELNLKRVFLQSLNVGVKTMTMLDEQGEKLKNVEQEMDQIKEDMKQARKNLNELSKCCGLCLCPFNRITNDDREDEMEENLNQMGNHIKILKNMALDFGDRIDDHIKIIDDVNDKVLSLNDKMEFTEVKCICDSRHLDLQYLAVHT</sequence>
<dbReference type="Ensembl" id="ENSSANT00000085634.1">
    <property type="protein sequence ID" value="ENSSANP00000080575.1"/>
    <property type="gene ID" value="ENSSANG00000040053.1"/>
</dbReference>
<dbReference type="GO" id="GO:0005886">
    <property type="term" value="C:plasma membrane"/>
    <property type="evidence" value="ECO:0007669"/>
    <property type="project" value="TreeGrafter"/>
</dbReference>
<dbReference type="PANTHER" id="PTHR19305:SF4">
    <property type="entry name" value="SYNAPTOSOMAL-ASSOCIATED PROTEIN 23"/>
    <property type="match status" value="1"/>
</dbReference>
<dbReference type="SUPFAM" id="SSF58038">
    <property type="entry name" value="SNARE fusion complex"/>
    <property type="match status" value="2"/>
</dbReference>
<evidence type="ECO:0000313" key="5">
    <source>
        <dbReference type="Proteomes" id="UP000472260"/>
    </source>
</evidence>
<keyword evidence="5" id="KW-1185">Reference proteome</keyword>
<dbReference type="SMART" id="SM00397">
    <property type="entry name" value="t_SNARE"/>
    <property type="match status" value="2"/>
</dbReference>
<dbReference type="GO" id="GO:0005484">
    <property type="term" value="F:SNAP receptor activity"/>
    <property type="evidence" value="ECO:0007669"/>
    <property type="project" value="TreeGrafter"/>
</dbReference>
<dbReference type="Proteomes" id="UP000472260">
    <property type="component" value="Unassembled WGS sequence"/>
</dbReference>
<accession>A0A671RB74</accession>
<dbReference type="InterPro" id="IPR000727">
    <property type="entry name" value="T_SNARE_dom"/>
</dbReference>
<dbReference type="AlphaFoldDB" id="A0A671RB74"/>
<organism evidence="4 5">
    <name type="scientific">Sinocyclocheilus anshuiensis</name>
    <dbReference type="NCBI Taxonomy" id="1608454"/>
    <lineage>
        <taxon>Eukaryota</taxon>
        <taxon>Metazoa</taxon>
        <taxon>Chordata</taxon>
        <taxon>Craniata</taxon>
        <taxon>Vertebrata</taxon>
        <taxon>Euteleostomi</taxon>
        <taxon>Actinopterygii</taxon>
        <taxon>Neopterygii</taxon>
        <taxon>Teleostei</taxon>
        <taxon>Ostariophysi</taxon>
        <taxon>Cypriniformes</taxon>
        <taxon>Cyprinidae</taxon>
        <taxon>Cyprininae</taxon>
        <taxon>Sinocyclocheilus</taxon>
    </lineage>
</organism>
<dbReference type="PROSITE" id="PS50192">
    <property type="entry name" value="T_SNARE"/>
    <property type="match status" value="2"/>
</dbReference>
<reference evidence="4" key="1">
    <citation type="submission" date="2025-08" db="UniProtKB">
        <authorList>
            <consortium name="Ensembl"/>
        </authorList>
    </citation>
    <scope>IDENTIFICATION</scope>
</reference>
<dbReference type="Gene3D" id="1.20.5.110">
    <property type="match status" value="2"/>
</dbReference>
<dbReference type="GO" id="GO:0098793">
    <property type="term" value="C:presynapse"/>
    <property type="evidence" value="ECO:0007669"/>
    <property type="project" value="GOC"/>
</dbReference>
<feature type="domain" description="T-SNARE coiled-coil homology" evidence="3">
    <location>
        <begin position="79"/>
        <end position="124"/>
    </location>
</feature>
<dbReference type="GO" id="GO:0031629">
    <property type="term" value="P:synaptic vesicle fusion to presynaptic active zone membrane"/>
    <property type="evidence" value="ECO:0007669"/>
    <property type="project" value="TreeGrafter"/>
</dbReference>
<keyword evidence="1 2" id="KW-0175">Coiled coil</keyword>
<proteinExistence type="predicted"/>
<protein>
    <submittedName>
        <fullName evidence="4">Synaptosome associated protein 23.2</fullName>
    </submittedName>
</protein>
<dbReference type="GO" id="GO:0016082">
    <property type="term" value="P:synaptic vesicle priming"/>
    <property type="evidence" value="ECO:0007669"/>
    <property type="project" value="TreeGrafter"/>
</dbReference>
<dbReference type="GO" id="GO:0031201">
    <property type="term" value="C:SNARE complex"/>
    <property type="evidence" value="ECO:0007669"/>
    <property type="project" value="TreeGrafter"/>
</dbReference>
<evidence type="ECO:0000256" key="2">
    <source>
        <dbReference type="SAM" id="Coils"/>
    </source>
</evidence>
<feature type="domain" description="T-SNARE coiled-coil homology" evidence="3">
    <location>
        <begin position="22"/>
        <end position="62"/>
    </location>
</feature>
<reference evidence="4" key="2">
    <citation type="submission" date="2025-09" db="UniProtKB">
        <authorList>
            <consortium name="Ensembl"/>
        </authorList>
    </citation>
    <scope>IDENTIFICATION</scope>
</reference>
<dbReference type="PANTHER" id="PTHR19305">
    <property type="entry name" value="SYNAPTOSOMAL ASSOCIATED PROTEIN"/>
    <property type="match status" value="1"/>
</dbReference>
<evidence type="ECO:0000313" key="4">
    <source>
        <dbReference type="Ensembl" id="ENSSANP00000080575.1"/>
    </source>
</evidence>
<name>A0A671RB74_9TELE</name>
<evidence type="ECO:0000256" key="1">
    <source>
        <dbReference type="ARBA" id="ARBA00023054"/>
    </source>
</evidence>
<evidence type="ECO:0000259" key="3">
    <source>
        <dbReference type="PROSITE" id="PS50192"/>
    </source>
</evidence>